<sequence length="318" mass="33941">MLAVMAPTSSATPPRIILDCDPGHDDVVAIIVAHRHTNLAGITTVHGNAPLDRTTYNACVMRDLLDVGCGVHSGAERPLVAPPKFGAFVHGESGLDGADLPEPQAGADSTDAVGFIIETCRFEEGLWLVPTGPLTNIALALRAAPDLADRIAGISLMGGGTFGNRTPMAEFNIWADPEAAEIVFGCGAPITMAGLDVTHQFVLLHERIDQVAAIGSDFTTLMSDLFRFFTDNYISRHDHMPGAALHDPLAVLAVTHPDLFEHTERHVTVETRGAYTTGMTVIDRRDISERGEPNARVLDRVDADAAWQIVLDALASVG</sequence>
<proteinExistence type="predicted"/>
<evidence type="ECO:0000256" key="2">
    <source>
        <dbReference type="ARBA" id="ARBA00023295"/>
    </source>
</evidence>
<dbReference type="EMBL" id="SOAU01000001">
    <property type="protein sequence ID" value="TDT16972.1"/>
    <property type="molecule type" value="Genomic_DNA"/>
</dbReference>
<organism evidence="4 5">
    <name type="scientific">Ilumatobacter fluminis</name>
    <dbReference type="NCBI Taxonomy" id="467091"/>
    <lineage>
        <taxon>Bacteria</taxon>
        <taxon>Bacillati</taxon>
        <taxon>Actinomycetota</taxon>
        <taxon>Acidimicrobiia</taxon>
        <taxon>Acidimicrobiales</taxon>
        <taxon>Ilumatobacteraceae</taxon>
        <taxon>Ilumatobacter</taxon>
    </lineage>
</organism>
<evidence type="ECO:0000259" key="3">
    <source>
        <dbReference type="Pfam" id="PF01156"/>
    </source>
</evidence>
<dbReference type="PANTHER" id="PTHR12304">
    <property type="entry name" value="INOSINE-URIDINE PREFERRING NUCLEOSIDE HYDROLASE"/>
    <property type="match status" value="1"/>
</dbReference>
<dbReference type="InterPro" id="IPR036452">
    <property type="entry name" value="Ribo_hydro-like"/>
</dbReference>
<dbReference type="GO" id="GO:0045437">
    <property type="term" value="F:uridine nucleosidase activity"/>
    <property type="evidence" value="ECO:0007669"/>
    <property type="project" value="UniProtKB-ARBA"/>
</dbReference>
<evidence type="ECO:0000256" key="1">
    <source>
        <dbReference type="ARBA" id="ARBA00022801"/>
    </source>
</evidence>
<evidence type="ECO:0000313" key="5">
    <source>
        <dbReference type="Proteomes" id="UP000294558"/>
    </source>
</evidence>
<dbReference type="GO" id="GO:0006152">
    <property type="term" value="P:purine nucleoside catabolic process"/>
    <property type="evidence" value="ECO:0007669"/>
    <property type="project" value="TreeGrafter"/>
</dbReference>
<keyword evidence="5" id="KW-1185">Reference proteome</keyword>
<dbReference type="GO" id="GO:0008477">
    <property type="term" value="F:purine nucleosidase activity"/>
    <property type="evidence" value="ECO:0007669"/>
    <property type="project" value="TreeGrafter"/>
</dbReference>
<keyword evidence="2" id="KW-0326">Glycosidase</keyword>
<accession>A0A4R7I0C9</accession>
<dbReference type="InterPro" id="IPR015910">
    <property type="entry name" value="I/U_nuclsd_hydro_CS"/>
</dbReference>
<dbReference type="CDD" id="cd02651">
    <property type="entry name" value="nuc_hydro_IU_UC_XIUA"/>
    <property type="match status" value="1"/>
</dbReference>
<gene>
    <name evidence="4" type="ORF">BDK89_2573</name>
</gene>
<name>A0A4R7I0C9_9ACTN</name>
<feature type="domain" description="Inosine/uridine-preferring nucleoside hydrolase" evidence="3">
    <location>
        <begin position="16"/>
        <end position="308"/>
    </location>
</feature>
<dbReference type="SUPFAM" id="SSF53590">
    <property type="entry name" value="Nucleoside hydrolase"/>
    <property type="match status" value="1"/>
</dbReference>
<dbReference type="InterPro" id="IPR001910">
    <property type="entry name" value="Inosine/uridine_hydrolase_dom"/>
</dbReference>
<comment type="caution">
    <text evidence="4">The sequence shown here is derived from an EMBL/GenBank/DDBJ whole genome shotgun (WGS) entry which is preliminary data.</text>
</comment>
<protein>
    <submittedName>
        <fullName evidence="4">Purine nucleosidase/pyrimidine-specific ribonucleoside hydrolase</fullName>
    </submittedName>
</protein>
<dbReference type="InterPro" id="IPR023186">
    <property type="entry name" value="IUNH"/>
</dbReference>
<dbReference type="PANTHER" id="PTHR12304:SF4">
    <property type="entry name" value="URIDINE NUCLEOSIDASE"/>
    <property type="match status" value="1"/>
</dbReference>
<dbReference type="GO" id="GO:0005829">
    <property type="term" value="C:cytosol"/>
    <property type="evidence" value="ECO:0007669"/>
    <property type="project" value="TreeGrafter"/>
</dbReference>
<keyword evidence="1 4" id="KW-0378">Hydrolase</keyword>
<dbReference type="PROSITE" id="PS01247">
    <property type="entry name" value="IUNH"/>
    <property type="match status" value="1"/>
</dbReference>
<dbReference type="Pfam" id="PF01156">
    <property type="entry name" value="IU_nuc_hydro"/>
    <property type="match status" value="1"/>
</dbReference>
<evidence type="ECO:0000313" key="4">
    <source>
        <dbReference type="EMBL" id="TDT16972.1"/>
    </source>
</evidence>
<dbReference type="Proteomes" id="UP000294558">
    <property type="component" value="Unassembled WGS sequence"/>
</dbReference>
<dbReference type="AlphaFoldDB" id="A0A4R7I0C9"/>
<dbReference type="Gene3D" id="3.90.245.10">
    <property type="entry name" value="Ribonucleoside hydrolase-like"/>
    <property type="match status" value="1"/>
</dbReference>
<dbReference type="OrthoDB" id="9797882at2"/>
<reference evidence="4 5" key="1">
    <citation type="submission" date="2019-03" db="EMBL/GenBank/DDBJ databases">
        <title>Sequencing the genomes of 1000 actinobacteria strains.</title>
        <authorList>
            <person name="Klenk H.-P."/>
        </authorList>
    </citation>
    <scope>NUCLEOTIDE SEQUENCE [LARGE SCALE GENOMIC DNA]</scope>
    <source>
        <strain evidence="4 5">DSM 18936</strain>
    </source>
</reference>